<dbReference type="InterPro" id="IPR001466">
    <property type="entry name" value="Beta-lactam-related"/>
</dbReference>
<reference evidence="2 3" key="1">
    <citation type="submission" date="2019-08" db="EMBL/GenBank/DDBJ databases">
        <title>In-depth cultivation of the pig gut microbiome towards novel bacterial diversity and tailored functional studies.</title>
        <authorList>
            <person name="Wylensek D."/>
            <person name="Hitch T.C.A."/>
            <person name="Clavel T."/>
        </authorList>
    </citation>
    <scope>NUCLEOTIDE SEQUENCE [LARGE SCALE GENOMIC DNA]</scope>
    <source>
        <strain evidence="2 3">WCA3-601-WT-6J</strain>
    </source>
</reference>
<name>A0A6I2U7D0_9FIRM</name>
<dbReference type="AlphaFoldDB" id="A0A6I2U7D0"/>
<dbReference type="SUPFAM" id="SSF56601">
    <property type="entry name" value="beta-lactamase/transpeptidase-like"/>
    <property type="match status" value="1"/>
</dbReference>
<evidence type="ECO:0000313" key="3">
    <source>
        <dbReference type="Proteomes" id="UP000431913"/>
    </source>
</evidence>
<comment type="caution">
    <text evidence="2">The sequence shown here is derived from an EMBL/GenBank/DDBJ whole genome shotgun (WGS) entry which is preliminary data.</text>
</comment>
<proteinExistence type="predicted"/>
<dbReference type="Gene3D" id="3.40.710.10">
    <property type="entry name" value="DD-peptidase/beta-lactamase superfamily"/>
    <property type="match status" value="1"/>
</dbReference>
<evidence type="ECO:0000259" key="1">
    <source>
        <dbReference type="Pfam" id="PF00144"/>
    </source>
</evidence>
<dbReference type="PANTHER" id="PTHR43283">
    <property type="entry name" value="BETA-LACTAMASE-RELATED"/>
    <property type="match status" value="1"/>
</dbReference>
<accession>A0A6I2U7D0</accession>
<dbReference type="PANTHER" id="PTHR43283:SF3">
    <property type="entry name" value="BETA-LACTAMASE FAMILY PROTEIN (AFU_ORTHOLOGUE AFUA_5G07500)"/>
    <property type="match status" value="1"/>
</dbReference>
<evidence type="ECO:0000313" key="2">
    <source>
        <dbReference type="EMBL" id="MST92906.1"/>
    </source>
</evidence>
<dbReference type="Proteomes" id="UP000431913">
    <property type="component" value="Unassembled WGS sequence"/>
</dbReference>
<feature type="domain" description="Beta-lactamase-related" evidence="1">
    <location>
        <begin position="10"/>
        <end position="363"/>
    </location>
</feature>
<organism evidence="2 3">
    <name type="scientific">Ruthenibacterium lactatiformans</name>
    <dbReference type="NCBI Taxonomy" id="1550024"/>
    <lineage>
        <taxon>Bacteria</taxon>
        <taxon>Bacillati</taxon>
        <taxon>Bacillota</taxon>
        <taxon>Clostridia</taxon>
        <taxon>Eubacteriales</taxon>
        <taxon>Oscillospiraceae</taxon>
        <taxon>Ruthenibacterium</taxon>
    </lineage>
</organism>
<dbReference type="Pfam" id="PF00144">
    <property type="entry name" value="Beta-lactamase"/>
    <property type="match status" value="1"/>
</dbReference>
<dbReference type="InterPro" id="IPR050789">
    <property type="entry name" value="Diverse_Enzym_Activities"/>
</dbReference>
<protein>
    <submittedName>
        <fullName evidence="2">Beta-lactamase family protein</fullName>
    </submittedName>
</protein>
<dbReference type="EMBL" id="VUNJ01000016">
    <property type="protein sequence ID" value="MST92906.1"/>
    <property type="molecule type" value="Genomic_DNA"/>
</dbReference>
<sequence length="390" mass="43264">MDFSKLTAYLNTLEQRYGIHGLDIKITKEHDTVYRRMIGHSDYDGVVPVSDRDLYDIYSASKVITMVGVMQLVEQERIGLDDPLDKYLPEFAQMQCAVDFPIGRFPITWPTQDSTLVPAKNKMLIHDLMSMTAGMSYDTGAAPIRRLVEQTNGEADTRALVGAMAEMPLLCEPGTRYSYALGHDVLAAVVEVVTGMTFSMCMRKHVFEPLGIAEMFYQVPPDEAHRVSAQYAKNWNTGEVLPNREMRFRFTKNYESGGAGICTTVDEYSKIIEALANGGIGRTGQRILKPESIAAMSCNWLNETELADFTRSSGKVGYGYGLGVRTLIDASASRSPLGEFGWDGAAGAYCLVDPINHIGIFYTHEILGMIEAYSEIHPTLRDLTYEALGL</sequence>
<dbReference type="InterPro" id="IPR012338">
    <property type="entry name" value="Beta-lactam/transpept-like"/>
</dbReference>
<gene>
    <name evidence="2" type="ORF">FYJ76_13370</name>
</gene>
<dbReference type="RefSeq" id="WP_154523461.1">
    <property type="nucleotide sequence ID" value="NZ_CATXDA010000002.1"/>
</dbReference>